<gene>
    <name evidence="6" type="ORF">OM076_39590</name>
</gene>
<evidence type="ECO:0000256" key="1">
    <source>
        <dbReference type="ARBA" id="ARBA00022763"/>
    </source>
</evidence>
<keyword evidence="1" id="KW-0227">DNA damage</keyword>
<accession>A0A9X3N133</accession>
<feature type="compositionally biased region" description="Low complexity" evidence="4">
    <location>
        <begin position="24"/>
        <end position="56"/>
    </location>
</feature>
<feature type="non-terminal residue" evidence="6">
    <location>
        <position position="1"/>
    </location>
</feature>
<organism evidence="6 7">
    <name type="scientific">Solirubrobacter ginsenosidimutans</name>
    <dbReference type="NCBI Taxonomy" id="490573"/>
    <lineage>
        <taxon>Bacteria</taxon>
        <taxon>Bacillati</taxon>
        <taxon>Actinomycetota</taxon>
        <taxon>Thermoleophilia</taxon>
        <taxon>Solirubrobacterales</taxon>
        <taxon>Solirubrobacteraceae</taxon>
        <taxon>Solirubrobacter</taxon>
    </lineage>
</organism>
<evidence type="ECO:0000259" key="5">
    <source>
        <dbReference type="Pfam" id="PF12705"/>
    </source>
</evidence>
<evidence type="ECO:0000256" key="3">
    <source>
        <dbReference type="ARBA" id="ARBA00023204"/>
    </source>
</evidence>
<keyword evidence="2" id="KW-0378">Hydrolase</keyword>
<dbReference type="CDD" id="cd22352">
    <property type="entry name" value="RecB_C-like"/>
    <property type="match status" value="1"/>
</dbReference>
<keyword evidence="3" id="KW-0234">DNA repair</keyword>
<feature type="domain" description="PD-(D/E)XK endonuclease-like" evidence="5">
    <location>
        <begin position="78"/>
        <end position="297"/>
    </location>
</feature>
<dbReference type="SUPFAM" id="SSF52980">
    <property type="entry name" value="Restriction endonuclease-like"/>
    <property type="match status" value="1"/>
</dbReference>
<sequence length="336" mass="34952">PAPADPPLATPFAPVGSPRPPAASPSAPAGPSAAADSPPALFSLDDLGPPADPLPASATEDALAAVPSILAAGPGGTEFGTFAHTVFEATDFAADDLDAELARTVGAALARRPVDIGDRATIIAGLRAAIETPLGPLVGGLRLRDVRREDRLDELTFELPLVGGDEPTGELTPAAIGAVLRAHLAPGDPLAGYADRLEDPELRASVRGYLTGSIDLVVRVGDAFAIADYKTNWLAAPGEALTAWHHRPAALAAEMEHAHYGLQALLYTAALHRYLRWRLRGYDPERHLAGVLYLFVRGMTGPDTPTVDGTPCGVFAWRPPAPLVLALSDVLDRGAA</sequence>
<evidence type="ECO:0000313" key="6">
    <source>
        <dbReference type="EMBL" id="MDA0166435.1"/>
    </source>
</evidence>
<keyword evidence="7" id="KW-1185">Reference proteome</keyword>
<keyword evidence="2" id="KW-0067">ATP-binding</keyword>
<keyword evidence="2" id="KW-0347">Helicase</keyword>
<dbReference type="Proteomes" id="UP001149140">
    <property type="component" value="Unassembled WGS sequence"/>
</dbReference>
<dbReference type="Pfam" id="PF12705">
    <property type="entry name" value="PDDEXK_1"/>
    <property type="match status" value="1"/>
</dbReference>
<proteinExistence type="predicted"/>
<dbReference type="GO" id="GO:0006281">
    <property type="term" value="P:DNA repair"/>
    <property type="evidence" value="ECO:0007669"/>
    <property type="project" value="UniProtKB-KW"/>
</dbReference>
<protein>
    <submittedName>
        <fullName evidence="6">PD-(D/E)XK nuclease family protein</fullName>
    </submittedName>
</protein>
<dbReference type="AlphaFoldDB" id="A0A9X3N133"/>
<dbReference type="InterPro" id="IPR038726">
    <property type="entry name" value="PDDEXK_AddAB-type"/>
</dbReference>
<dbReference type="GO" id="GO:0004386">
    <property type="term" value="F:helicase activity"/>
    <property type="evidence" value="ECO:0007669"/>
    <property type="project" value="UniProtKB-KW"/>
</dbReference>
<evidence type="ECO:0000313" key="7">
    <source>
        <dbReference type="Proteomes" id="UP001149140"/>
    </source>
</evidence>
<dbReference type="InterPro" id="IPR011604">
    <property type="entry name" value="PDDEXK-like_dom_sf"/>
</dbReference>
<dbReference type="InterPro" id="IPR011335">
    <property type="entry name" value="Restrct_endonuc-II-like"/>
</dbReference>
<evidence type="ECO:0000256" key="4">
    <source>
        <dbReference type="SAM" id="MobiDB-lite"/>
    </source>
</evidence>
<reference evidence="6" key="1">
    <citation type="submission" date="2022-10" db="EMBL/GenBank/DDBJ databases">
        <title>The WGS of Solirubrobacter ginsenosidimutans DSM 21036.</title>
        <authorList>
            <person name="Jiang Z."/>
        </authorList>
    </citation>
    <scope>NUCLEOTIDE SEQUENCE</scope>
    <source>
        <strain evidence="6">DSM 21036</strain>
    </source>
</reference>
<name>A0A9X3N133_9ACTN</name>
<evidence type="ECO:0000256" key="2">
    <source>
        <dbReference type="ARBA" id="ARBA00022806"/>
    </source>
</evidence>
<keyword evidence="2" id="KW-0547">Nucleotide-binding</keyword>
<feature type="region of interest" description="Disordered" evidence="4">
    <location>
        <begin position="1"/>
        <end position="56"/>
    </location>
</feature>
<comment type="caution">
    <text evidence="6">The sequence shown here is derived from an EMBL/GenBank/DDBJ whole genome shotgun (WGS) entry which is preliminary data.</text>
</comment>
<dbReference type="EMBL" id="JAPDOD010000066">
    <property type="protein sequence ID" value="MDA0166435.1"/>
    <property type="molecule type" value="Genomic_DNA"/>
</dbReference>
<dbReference type="RefSeq" id="WP_270045692.1">
    <property type="nucleotide sequence ID" value="NZ_JAPDOD010000066.1"/>
</dbReference>
<dbReference type="Gene3D" id="3.90.320.10">
    <property type="match status" value="1"/>
</dbReference>